<dbReference type="PROSITE" id="PS50014">
    <property type="entry name" value="BROMODOMAIN_2"/>
    <property type="match status" value="1"/>
</dbReference>
<dbReference type="CDD" id="cd04369">
    <property type="entry name" value="Bromodomain"/>
    <property type="match status" value="1"/>
</dbReference>
<evidence type="ECO:0000256" key="3">
    <source>
        <dbReference type="ARBA" id="ARBA00023163"/>
    </source>
</evidence>
<dbReference type="KEGG" id="ccp:CHC_T00006735001"/>
<gene>
    <name evidence="8" type="ORF">CHC_T00006735001</name>
</gene>
<feature type="region of interest" description="Disordered" evidence="5">
    <location>
        <begin position="26"/>
        <end position="47"/>
    </location>
</feature>
<feature type="region of interest" description="Disordered" evidence="5">
    <location>
        <begin position="200"/>
        <end position="279"/>
    </location>
</feature>
<dbReference type="STRING" id="2769.R7QNT2"/>
<keyword evidence="9" id="KW-1185">Reference proteome</keyword>
<dbReference type="SUPFAM" id="SSF47370">
    <property type="entry name" value="Bromodomain"/>
    <property type="match status" value="1"/>
</dbReference>
<evidence type="ECO:0000313" key="9">
    <source>
        <dbReference type="Proteomes" id="UP000012073"/>
    </source>
</evidence>
<dbReference type="SMART" id="SM00297">
    <property type="entry name" value="BROMO"/>
    <property type="match status" value="1"/>
</dbReference>
<feature type="compositionally biased region" description="Acidic residues" evidence="5">
    <location>
        <begin position="451"/>
        <end position="485"/>
    </location>
</feature>
<accession>R7QNT2</accession>
<evidence type="ECO:0000259" key="6">
    <source>
        <dbReference type="PROSITE" id="PS50014"/>
    </source>
</evidence>
<dbReference type="PhylomeDB" id="R7QNT2"/>
<dbReference type="InterPro" id="IPR027353">
    <property type="entry name" value="NET_dom"/>
</dbReference>
<dbReference type="PROSITE" id="PS51525">
    <property type="entry name" value="NET"/>
    <property type="match status" value="1"/>
</dbReference>
<evidence type="ECO:0000256" key="4">
    <source>
        <dbReference type="PROSITE-ProRule" id="PRU00035"/>
    </source>
</evidence>
<dbReference type="EMBL" id="HG001983">
    <property type="protein sequence ID" value="CDF39025.1"/>
    <property type="molecule type" value="Genomic_DNA"/>
</dbReference>
<keyword evidence="3" id="KW-0804">Transcription</keyword>
<dbReference type="Pfam" id="PF00439">
    <property type="entry name" value="Bromodomain"/>
    <property type="match status" value="1"/>
</dbReference>
<dbReference type="OrthoDB" id="6110at2759"/>
<dbReference type="Proteomes" id="UP000012073">
    <property type="component" value="Unassembled WGS sequence"/>
</dbReference>
<dbReference type="Gramene" id="CDF39025">
    <property type="protein sequence ID" value="CDF39025"/>
    <property type="gene ID" value="CHC_T00006735001"/>
</dbReference>
<dbReference type="InterPro" id="IPR036427">
    <property type="entry name" value="Bromodomain-like_sf"/>
</dbReference>
<dbReference type="InterPro" id="IPR001487">
    <property type="entry name" value="Bromodomain"/>
</dbReference>
<reference evidence="9" key="1">
    <citation type="journal article" date="2013" name="Proc. Natl. Acad. Sci. U.S.A.">
        <title>Genome structure and metabolic features in the red seaweed Chondrus crispus shed light on evolution of the Archaeplastida.</title>
        <authorList>
            <person name="Collen J."/>
            <person name="Porcel B."/>
            <person name="Carre W."/>
            <person name="Ball S.G."/>
            <person name="Chaparro C."/>
            <person name="Tonon T."/>
            <person name="Barbeyron T."/>
            <person name="Michel G."/>
            <person name="Noel B."/>
            <person name="Valentin K."/>
            <person name="Elias M."/>
            <person name="Artiguenave F."/>
            <person name="Arun A."/>
            <person name="Aury J.M."/>
            <person name="Barbosa-Neto J.F."/>
            <person name="Bothwell J.H."/>
            <person name="Bouget F.Y."/>
            <person name="Brillet L."/>
            <person name="Cabello-Hurtado F."/>
            <person name="Capella-Gutierrez S."/>
            <person name="Charrier B."/>
            <person name="Cladiere L."/>
            <person name="Cock J.M."/>
            <person name="Coelho S.M."/>
            <person name="Colleoni C."/>
            <person name="Czjzek M."/>
            <person name="Da Silva C."/>
            <person name="Delage L."/>
            <person name="Denoeud F."/>
            <person name="Deschamps P."/>
            <person name="Dittami S.M."/>
            <person name="Gabaldon T."/>
            <person name="Gachon C.M."/>
            <person name="Groisillier A."/>
            <person name="Herve C."/>
            <person name="Jabbari K."/>
            <person name="Katinka M."/>
            <person name="Kloareg B."/>
            <person name="Kowalczyk N."/>
            <person name="Labadie K."/>
            <person name="Leblanc C."/>
            <person name="Lopez P.J."/>
            <person name="McLachlan D.H."/>
            <person name="Meslet-Cladiere L."/>
            <person name="Moustafa A."/>
            <person name="Nehr Z."/>
            <person name="Nyvall Collen P."/>
            <person name="Panaud O."/>
            <person name="Partensky F."/>
            <person name="Poulain J."/>
            <person name="Rensing S.A."/>
            <person name="Rousvoal S."/>
            <person name="Samson G."/>
            <person name="Symeonidi A."/>
            <person name="Weissenbach J."/>
            <person name="Zambounis A."/>
            <person name="Wincker P."/>
            <person name="Boyen C."/>
        </authorList>
    </citation>
    <scope>NUCLEOTIDE SEQUENCE [LARGE SCALE GENOMIC DNA]</scope>
    <source>
        <strain evidence="9">cv. Stackhouse</strain>
    </source>
</reference>
<dbReference type="PANTHER" id="PTHR45926">
    <property type="entry name" value="OSJNBA0053K19.4 PROTEIN"/>
    <property type="match status" value="1"/>
</dbReference>
<organism evidence="8 9">
    <name type="scientific">Chondrus crispus</name>
    <name type="common">Carrageen Irish moss</name>
    <name type="synonym">Polymorpha crispa</name>
    <dbReference type="NCBI Taxonomy" id="2769"/>
    <lineage>
        <taxon>Eukaryota</taxon>
        <taxon>Rhodophyta</taxon>
        <taxon>Florideophyceae</taxon>
        <taxon>Rhodymeniophycidae</taxon>
        <taxon>Gigartinales</taxon>
        <taxon>Gigartinaceae</taxon>
        <taxon>Chondrus</taxon>
    </lineage>
</organism>
<dbReference type="PRINTS" id="PR00503">
    <property type="entry name" value="BROMODOMAIN"/>
</dbReference>
<keyword evidence="1" id="KW-0805">Transcription regulation</keyword>
<feature type="compositionally biased region" description="Basic and acidic residues" evidence="5">
    <location>
        <begin position="488"/>
        <end position="497"/>
    </location>
</feature>
<evidence type="ECO:0000313" key="8">
    <source>
        <dbReference type="EMBL" id="CDF39025.1"/>
    </source>
</evidence>
<name>R7QNT2_CHOCR</name>
<evidence type="ECO:0000256" key="2">
    <source>
        <dbReference type="ARBA" id="ARBA00023117"/>
    </source>
</evidence>
<protein>
    <recommendedName>
        <fullName evidence="10">Bromo domain-containing protein</fullName>
    </recommendedName>
</protein>
<dbReference type="AlphaFoldDB" id="R7QNT2"/>
<dbReference type="GeneID" id="17326639"/>
<dbReference type="Gene3D" id="1.20.920.10">
    <property type="entry name" value="Bromodomain-like"/>
    <property type="match status" value="1"/>
</dbReference>
<evidence type="ECO:0000256" key="1">
    <source>
        <dbReference type="ARBA" id="ARBA00023015"/>
    </source>
</evidence>
<keyword evidence="2 4" id="KW-0103">Bromodomain</keyword>
<dbReference type="RefSeq" id="XP_005718930.1">
    <property type="nucleotide sequence ID" value="XM_005718873.1"/>
</dbReference>
<evidence type="ECO:0000256" key="5">
    <source>
        <dbReference type="SAM" id="MobiDB-lite"/>
    </source>
</evidence>
<feature type="domain" description="NET" evidence="7">
    <location>
        <begin position="320"/>
        <end position="403"/>
    </location>
</feature>
<feature type="region of interest" description="Disordered" evidence="5">
    <location>
        <begin position="431"/>
        <end position="520"/>
    </location>
</feature>
<feature type="domain" description="Bromo" evidence="6">
    <location>
        <begin position="88"/>
        <end position="175"/>
    </location>
</feature>
<dbReference type="InterPro" id="IPR038336">
    <property type="entry name" value="NET_sf"/>
</dbReference>
<dbReference type="Gene3D" id="1.20.1270.220">
    <property type="match status" value="1"/>
</dbReference>
<dbReference type="Pfam" id="PF17035">
    <property type="entry name" value="BET"/>
    <property type="match status" value="1"/>
</dbReference>
<proteinExistence type="predicted"/>
<sequence length="520" mass="57119">MRLDVDAVPKRPPSKIDLMLVDAGDKRRSSVATPPTTPAIGQRGSARVRTPSVLLSSHPGEKVPSLQSIAASKNRQLAHCLRMIKDLLRLKDAFGFSKPIDQLWAIDQLPGYFDIVKNPMDLDTVRQRLESGHYLTTPGKEEVEEVSFDTKAFSKDMRLIFKNAQTYNRPGDTFYEAAKRLLEKFEAKIAQMPSLEQLAAQAAKKNKKRKKGQTSFTEGSKKHESVKRRKSGEGGASSQPKNRPTAKKKVPAGGSKPKTAATTNSRKKTGAKSAPVVTKNVDSMSAEELEARFRALERQRAVTQPGSPAASSTGLSSYVAEAQALYSVKVTEDEIIELSQSIFKLPPEKIKKVIALASKNQNSSVEVTQDEEIVLDFESMNNKTLRDIQALVRQTLYKNKKGPIESGPNADVYQMTHSKVLDEMDKIRAVHRKRSKGKSGNGEKNPKSFYDSDESSSDSDDSDGSGSESDDEGSSSGDSSDDESGSDYMRKTRERNLAHQQAMQAAGTPLPSPPYQNRVA</sequence>
<evidence type="ECO:0008006" key="10">
    <source>
        <dbReference type="Google" id="ProtNLM"/>
    </source>
</evidence>
<evidence type="ECO:0000259" key="7">
    <source>
        <dbReference type="PROSITE" id="PS51525"/>
    </source>
</evidence>